<dbReference type="EMBL" id="SRSO01000013">
    <property type="protein sequence ID" value="TGV02415.1"/>
    <property type="molecule type" value="Genomic_DNA"/>
</dbReference>
<reference evidence="1 2" key="1">
    <citation type="submission" date="2019-04" db="EMBL/GenBank/DDBJ databases">
        <authorList>
            <person name="Liu A."/>
        </authorList>
    </citation>
    <scope>NUCLEOTIDE SEQUENCE [LARGE SCALE GENOMIC DNA]</scope>
    <source>
        <strain evidence="1 2">RZ03</strain>
    </source>
</reference>
<gene>
    <name evidence="1" type="ORF">EM932_10700</name>
</gene>
<dbReference type="RefSeq" id="WP_135877183.1">
    <property type="nucleotide sequence ID" value="NZ_SRSO01000013.1"/>
</dbReference>
<dbReference type="Proteomes" id="UP000307602">
    <property type="component" value="Unassembled WGS sequence"/>
</dbReference>
<proteinExistence type="predicted"/>
<evidence type="ECO:0000313" key="2">
    <source>
        <dbReference type="Proteomes" id="UP000307602"/>
    </source>
</evidence>
<dbReference type="OrthoDB" id="1427855at2"/>
<accession>A0A4S1DWV7</accession>
<protein>
    <submittedName>
        <fullName evidence="1">Uncharacterized protein</fullName>
    </submittedName>
</protein>
<evidence type="ECO:0000313" key="1">
    <source>
        <dbReference type="EMBL" id="TGV02415.1"/>
    </source>
</evidence>
<name>A0A4S1DWV7_9FLAO</name>
<keyword evidence="2" id="KW-1185">Reference proteome</keyword>
<organism evidence="1 2">
    <name type="scientific">Flavivirga rizhaonensis</name>
    <dbReference type="NCBI Taxonomy" id="2559571"/>
    <lineage>
        <taxon>Bacteria</taxon>
        <taxon>Pseudomonadati</taxon>
        <taxon>Bacteroidota</taxon>
        <taxon>Flavobacteriia</taxon>
        <taxon>Flavobacteriales</taxon>
        <taxon>Flavobacteriaceae</taxon>
        <taxon>Flavivirga</taxon>
    </lineage>
</organism>
<dbReference type="AlphaFoldDB" id="A0A4S1DWV7"/>
<comment type="caution">
    <text evidence="1">The sequence shown here is derived from an EMBL/GenBank/DDBJ whole genome shotgun (WGS) entry which is preliminary data.</text>
</comment>
<sequence length="292" mass="33785">MKTIFIWSVLTFLAVCNAYSQEKHYEFNRLNTRKQTLKGQSTSEIYVVSCLKTEESLNPEYTKLKSELEKVITDSISKTADYYKALDRFNDISTVKSKVVAFNSSSKSFRNKVTFLKEAQILASKHNIKDLFYSDNYINKGMKAGFLLLSLNPENMKAHLNKILLKLDNKIEVPEKPTYESIAVLREKLSNTKKTKDIKNLKNKRGYALQNNIVPPEEITGDFSVVGEYFVLNRPTNRFLKDQLISKKTVLNLRIAKEKLYTKEERVLIQNKRTKEMYLVDNSFLNGFSVKS</sequence>